<accession>A0A917CEZ7</accession>
<dbReference type="Proteomes" id="UP000632858">
    <property type="component" value="Unassembled WGS sequence"/>
</dbReference>
<feature type="chain" id="PRO_5037771585" evidence="1">
    <location>
        <begin position="22"/>
        <end position="207"/>
    </location>
</feature>
<evidence type="ECO:0000313" key="2">
    <source>
        <dbReference type="EMBL" id="GGF84546.1"/>
    </source>
</evidence>
<dbReference type="EMBL" id="BMFO01000001">
    <property type="protein sequence ID" value="GGF84546.1"/>
    <property type="molecule type" value="Genomic_DNA"/>
</dbReference>
<keyword evidence="3" id="KW-1185">Reference proteome</keyword>
<keyword evidence="1" id="KW-0732">Signal</keyword>
<gene>
    <name evidence="2" type="ORF">GCM10010960_03230</name>
</gene>
<evidence type="ECO:0000313" key="3">
    <source>
        <dbReference type="Proteomes" id="UP000632858"/>
    </source>
</evidence>
<dbReference type="AlphaFoldDB" id="A0A917CEZ7"/>
<reference evidence="2" key="2">
    <citation type="submission" date="2020-09" db="EMBL/GenBank/DDBJ databases">
        <authorList>
            <person name="Sun Q."/>
            <person name="Zhou Y."/>
        </authorList>
    </citation>
    <scope>NUCLEOTIDE SEQUENCE</scope>
    <source>
        <strain evidence="2">CGMCC 1.12726</strain>
    </source>
</reference>
<dbReference type="RefSeq" id="WP_188447059.1">
    <property type="nucleotide sequence ID" value="NZ_BMFO01000001.1"/>
</dbReference>
<comment type="caution">
    <text evidence="2">The sequence shown here is derived from an EMBL/GenBank/DDBJ whole genome shotgun (WGS) entry which is preliminary data.</text>
</comment>
<evidence type="ECO:0000256" key="1">
    <source>
        <dbReference type="SAM" id="SignalP"/>
    </source>
</evidence>
<sequence length="207" mass="21962">MKRSLSAALLSLSFLAGGANAGTFTDYGGFGKYKRSLADGGGCVSGTVGSTIPGRNYNVIVNFAARRFSDKAEFNKAYFGFTTLDKKHGIDAGTLRAGAFMLCLEPGEYDIIGIEMLRAASSRKIRLPFTVEAGKNRYLGSLVFHSDPVHILRCSGLPNPSGVEIQDRFARDLPLIMALKGAIAPEPALLDAGQGLPYFFGCPDAGG</sequence>
<name>A0A917CEZ7_9GAMM</name>
<protein>
    <submittedName>
        <fullName evidence="2">Uncharacterized protein</fullName>
    </submittedName>
</protein>
<reference evidence="2" key="1">
    <citation type="journal article" date="2014" name="Int. J. Syst. Evol. Microbiol.">
        <title>Complete genome sequence of Corynebacterium casei LMG S-19264T (=DSM 44701T), isolated from a smear-ripened cheese.</title>
        <authorList>
            <consortium name="US DOE Joint Genome Institute (JGI-PGF)"/>
            <person name="Walter F."/>
            <person name="Albersmeier A."/>
            <person name="Kalinowski J."/>
            <person name="Ruckert C."/>
        </authorList>
    </citation>
    <scope>NUCLEOTIDE SEQUENCE</scope>
    <source>
        <strain evidence="2">CGMCC 1.12726</strain>
    </source>
</reference>
<proteinExistence type="predicted"/>
<feature type="signal peptide" evidence="1">
    <location>
        <begin position="1"/>
        <end position="21"/>
    </location>
</feature>
<organism evidence="2 3">
    <name type="scientific">Arenimonas maotaiensis</name>
    <dbReference type="NCBI Taxonomy" id="1446479"/>
    <lineage>
        <taxon>Bacteria</taxon>
        <taxon>Pseudomonadati</taxon>
        <taxon>Pseudomonadota</taxon>
        <taxon>Gammaproteobacteria</taxon>
        <taxon>Lysobacterales</taxon>
        <taxon>Lysobacteraceae</taxon>
        <taxon>Arenimonas</taxon>
    </lineage>
</organism>